<evidence type="ECO:0000313" key="2">
    <source>
        <dbReference type="Proteomes" id="UP001143372"/>
    </source>
</evidence>
<proteinExistence type="predicted"/>
<dbReference type="Proteomes" id="UP001143372">
    <property type="component" value="Unassembled WGS sequence"/>
</dbReference>
<reference evidence="1" key="2">
    <citation type="submission" date="2023-01" db="EMBL/GenBank/DDBJ databases">
        <authorList>
            <person name="Sun Q."/>
            <person name="Evtushenko L."/>
        </authorList>
    </citation>
    <scope>NUCLEOTIDE SEQUENCE</scope>
    <source>
        <strain evidence="1">VKM B-2347</strain>
    </source>
</reference>
<sequence length="47" mass="5215">MTGFWRLFLLAVAWVLDTLAAIPLLWLGDWCARGADALERRAGKGGR</sequence>
<accession>A0A9W6MWV1</accession>
<name>A0A9W6MWV1_9HYPH</name>
<evidence type="ECO:0000313" key="1">
    <source>
        <dbReference type="EMBL" id="GLK69207.1"/>
    </source>
</evidence>
<organism evidence="1 2">
    <name type="scientific">Hansschlegelia plantiphila</name>
    <dbReference type="NCBI Taxonomy" id="374655"/>
    <lineage>
        <taxon>Bacteria</taxon>
        <taxon>Pseudomonadati</taxon>
        <taxon>Pseudomonadota</taxon>
        <taxon>Alphaproteobacteria</taxon>
        <taxon>Hyphomicrobiales</taxon>
        <taxon>Methylopilaceae</taxon>
        <taxon>Hansschlegelia</taxon>
    </lineage>
</organism>
<comment type="caution">
    <text evidence="1">The sequence shown here is derived from an EMBL/GenBank/DDBJ whole genome shotgun (WGS) entry which is preliminary data.</text>
</comment>
<keyword evidence="2" id="KW-1185">Reference proteome</keyword>
<dbReference type="EMBL" id="BSFI01000021">
    <property type="protein sequence ID" value="GLK69207.1"/>
    <property type="molecule type" value="Genomic_DNA"/>
</dbReference>
<gene>
    <name evidence="1" type="ORF">GCM10008179_28450</name>
</gene>
<dbReference type="AlphaFoldDB" id="A0A9W6MWV1"/>
<reference evidence="1" key="1">
    <citation type="journal article" date="2014" name="Int. J. Syst. Evol. Microbiol.">
        <title>Complete genome sequence of Corynebacterium casei LMG S-19264T (=DSM 44701T), isolated from a smear-ripened cheese.</title>
        <authorList>
            <consortium name="US DOE Joint Genome Institute (JGI-PGF)"/>
            <person name="Walter F."/>
            <person name="Albersmeier A."/>
            <person name="Kalinowski J."/>
            <person name="Ruckert C."/>
        </authorList>
    </citation>
    <scope>NUCLEOTIDE SEQUENCE</scope>
    <source>
        <strain evidence="1">VKM B-2347</strain>
    </source>
</reference>
<dbReference type="RefSeq" id="WP_271169440.1">
    <property type="nucleotide sequence ID" value="NZ_BSFI01000021.1"/>
</dbReference>
<protein>
    <submittedName>
        <fullName evidence="1">Uncharacterized protein</fullName>
    </submittedName>
</protein>